<evidence type="ECO:0000256" key="4">
    <source>
        <dbReference type="ARBA" id="ARBA00022729"/>
    </source>
</evidence>
<feature type="transmembrane region" description="Helical" evidence="18">
    <location>
        <begin position="165"/>
        <end position="186"/>
    </location>
</feature>
<dbReference type="CDD" id="cd19049">
    <property type="entry name" value="LGIC_TM_anion"/>
    <property type="match status" value="1"/>
</dbReference>
<keyword evidence="2" id="KW-1003">Cell membrane</keyword>
<reference evidence="22 23" key="1">
    <citation type="submission" date="2019-07" db="EMBL/GenBank/DDBJ databases">
        <title>Draft genome assembly of a fouling barnacle, Amphibalanus amphitrite (Darwin, 1854): The first reference genome for Thecostraca.</title>
        <authorList>
            <person name="Kim W."/>
        </authorList>
    </citation>
    <scope>NUCLEOTIDE SEQUENCE [LARGE SCALE GENOMIC DNA]</scope>
    <source>
        <strain evidence="22">SNU_AA5</strain>
        <tissue evidence="22">Soma without cirri and trophi</tissue>
    </source>
</reference>
<evidence type="ECO:0000256" key="3">
    <source>
        <dbReference type="ARBA" id="ARBA00022692"/>
    </source>
</evidence>
<evidence type="ECO:0000256" key="17">
    <source>
        <dbReference type="ARBA" id="ARBA00034104"/>
    </source>
</evidence>
<evidence type="ECO:0000256" key="11">
    <source>
        <dbReference type="ARBA" id="ARBA00023173"/>
    </source>
</evidence>
<dbReference type="InterPro" id="IPR036734">
    <property type="entry name" value="Neur_chan_lig-bd_sf"/>
</dbReference>
<evidence type="ECO:0000256" key="15">
    <source>
        <dbReference type="ARBA" id="ARBA00023286"/>
    </source>
</evidence>
<dbReference type="PRINTS" id="PR00253">
    <property type="entry name" value="GABAARECEPTR"/>
</dbReference>
<comment type="caution">
    <text evidence="18">Lacks conserved residue(s) required for the propagation of feature annotation.</text>
</comment>
<feature type="compositionally biased region" description="Acidic residues" evidence="19">
    <location>
        <begin position="263"/>
        <end position="287"/>
    </location>
</feature>
<evidence type="ECO:0000256" key="16">
    <source>
        <dbReference type="ARBA" id="ARBA00023303"/>
    </source>
</evidence>
<evidence type="ECO:0000256" key="6">
    <source>
        <dbReference type="ARBA" id="ARBA00023018"/>
    </source>
</evidence>
<evidence type="ECO:0000313" key="22">
    <source>
        <dbReference type="EMBL" id="KAF0311391.1"/>
    </source>
</evidence>
<dbReference type="OrthoDB" id="203862at2759"/>
<dbReference type="InterPro" id="IPR018000">
    <property type="entry name" value="Neurotransmitter_ion_chnl_CS"/>
</dbReference>
<evidence type="ECO:0000256" key="8">
    <source>
        <dbReference type="ARBA" id="ARBA00023136"/>
    </source>
</evidence>
<dbReference type="Pfam" id="PF02931">
    <property type="entry name" value="Neur_chan_LBD"/>
    <property type="match status" value="1"/>
</dbReference>
<evidence type="ECO:0000256" key="10">
    <source>
        <dbReference type="ARBA" id="ARBA00023170"/>
    </source>
</evidence>
<keyword evidence="16 18" id="KW-0407">Ion channel</keyword>
<dbReference type="PRINTS" id="PR00252">
    <property type="entry name" value="NRIONCHANNEL"/>
</dbReference>
<evidence type="ECO:0000256" key="14">
    <source>
        <dbReference type="ARBA" id="ARBA00023257"/>
    </source>
</evidence>
<evidence type="ECO:0000256" key="1">
    <source>
        <dbReference type="ARBA" id="ARBA00022448"/>
    </source>
</evidence>
<keyword evidence="23" id="KW-1185">Reference proteome</keyword>
<sequence length="407" mass="47480">MDCYFRQMWRDQRLTFNSSIDQLSLSIKMLEGIWKPDTYFLNGRGSYVHTITRPNKLIRLSSNGVILYSMRLTIKAKCPMLLQHFPMDKQTCPLVIGSYAYTSHDVIYEWDHENVRLARGIYLSQFDLISYPFRNATVQRKGSRHKEEYSILQVNFNLQRHTGYFMINVYLPCTLIVVLSWVSFWINREATADRVSLGGIDSRISLPKVSYATAMDWFLFASFAFVIATLLEFAGVHFFTKVGSGEFPVLDESNTEQERRSQEEEEEEEDEWEDEELMEEELSPEQEQELRPGDVWRHRTGTYIGSRDIHQGMLDNHISVVGGLPSPSSPSPKPVRSDPCWYQVLHCIIGNELYRRKRRSAGSRINSVSRIDRVSRVLFPLLFGCLSLFYWNLYWSQPPPNSWEMTD</sequence>
<keyword evidence="4" id="KW-0732">Signal</keyword>
<feature type="region of interest" description="Disordered" evidence="19">
    <location>
        <begin position="250"/>
        <end position="291"/>
    </location>
</feature>
<proteinExistence type="inferred from homology"/>
<dbReference type="SUPFAM" id="SSF90112">
    <property type="entry name" value="Neurotransmitter-gated ion-channel transmembrane pore"/>
    <property type="match status" value="1"/>
</dbReference>
<organism evidence="22 23">
    <name type="scientific">Amphibalanus amphitrite</name>
    <name type="common">Striped barnacle</name>
    <name type="synonym">Balanus amphitrite</name>
    <dbReference type="NCBI Taxonomy" id="1232801"/>
    <lineage>
        <taxon>Eukaryota</taxon>
        <taxon>Metazoa</taxon>
        <taxon>Ecdysozoa</taxon>
        <taxon>Arthropoda</taxon>
        <taxon>Crustacea</taxon>
        <taxon>Multicrustacea</taxon>
        <taxon>Cirripedia</taxon>
        <taxon>Thoracica</taxon>
        <taxon>Thoracicalcarea</taxon>
        <taxon>Balanomorpha</taxon>
        <taxon>Balanoidea</taxon>
        <taxon>Balanidae</taxon>
        <taxon>Amphibalaninae</taxon>
        <taxon>Amphibalanus</taxon>
    </lineage>
</organism>
<dbReference type="InterPro" id="IPR001390">
    <property type="entry name" value="GABAAa_rcpt"/>
</dbReference>
<dbReference type="AlphaFoldDB" id="A0A6A4XAJ5"/>
<dbReference type="Proteomes" id="UP000440578">
    <property type="component" value="Unassembled WGS sequence"/>
</dbReference>
<dbReference type="GO" id="GO:0004890">
    <property type="term" value="F:GABA-A receptor activity"/>
    <property type="evidence" value="ECO:0007669"/>
    <property type="project" value="InterPro"/>
</dbReference>
<dbReference type="PANTHER" id="PTHR18945">
    <property type="entry name" value="NEUROTRANSMITTER GATED ION CHANNEL"/>
    <property type="match status" value="1"/>
</dbReference>
<dbReference type="Gene3D" id="2.70.170.10">
    <property type="entry name" value="Neurotransmitter-gated ion-channel ligand-binding domain"/>
    <property type="match status" value="1"/>
</dbReference>
<evidence type="ECO:0000256" key="5">
    <source>
        <dbReference type="ARBA" id="ARBA00022989"/>
    </source>
</evidence>
<evidence type="ECO:0000256" key="19">
    <source>
        <dbReference type="SAM" id="MobiDB-lite"/>
    </source>
</evidence>
<dbReference type="Pfam" id="PF02932">
    <property type="entry name" value="Neur_chan_memb"/>
    <property type="match status" value="1"/>
</dbReference>
<dbReference type="GO" id="GO:0034707">
    <property type="term" value="C:chloride channel complex"/>
    <property type="evidence" value="ECO:0007669"/>
    <property type="project" value="UniProtKB-KW"/>
</dbReference>
<protein>
    <submittedName>
        <fullName evidence="22">Gamma-aminobutyric acid receptor subunit alpha-1</fullName>
    </submittedName>
</protein>
<dbReference type="InterPro" id="IPR006029">
    <property type="entry name" value="Neurotrans-gated_channel_TM"/>
</dbReference>
<evidence type="ECO:0000256" key="9">
    <source>
        <dbReference type="ARBA" id="ARBA00023157"/>
    </source>
</evidence>
<keyword evidence="11" id="KW-0869">Chloride channel</keyword>
<dbReference type="GO" id="GO:0005254">
    <property type="term" value="F:chloride channel activity"/>
    <property type="evidence" value="ECO:0007669"/>
    <property type="project" value="UniProtKB-KW"/>
</dbReference>
<feature type="transmembrane region" description="Helical" evidence="18">
    <location>
        <begin position="217"/>
        <end position="239"/>
    </location>
</feature>
<dbReference type="InterPro" id="IPR006201">
    <property type="entry name" value="Neur_channel"/>
</dbReference>
<comment type="caution">
    <text evidence="22">The sequence shown here is derived from an EMBL/GenBank/DDBJ whole genome shotgun (WGS) entry which is preliminary data.</text>
</comment>
<keyword evidence="1 18" id="KW-0813">Transport</keyword>
<dbReference type="InterPro" id="IPR038050">
    <property type="entry name" value="Neuro_actylchol_rec"/>
</dbReference>
<evidence type="ECO:0000259" key="20">
    <source>
        <dbReference type="Pfam" id="PF02931"/>
    </source>
</evidence>
<dbReference type="InterPro" id="IPR006028">
    <property type="entry name" value="GABAA/Glycine_rcpt"/>
</dbReference>
<keyword evidence="15" id="KW-1071">Ligand-gated ion channel</keyword>
<feature type="domain" description="Neurotransmitter-gated ion-channel ligand-binding" evidence="20">
    <location>
        <begin position="1"/>
        <end position="162"/>
    </location>
</feature>
<dbReference type="PROSITE" id="PS00236">
    <property type="entry name" value="NEUROTR_ION_CHANNEL"/>
    <property type="match status" value="1"/>
</dbReference>
<accession>A0A6A4XAJ5</accession>
<feature type="transmembrane region" description="Helical" evidence="18">
    <location>
        <begin position="377"/>
        <end position="395"/>
    </location>
</feature>
<keyword evidence="13" id="KW-0868">Chloride</keyword>
<dbReference type="EMBL" id="VIIS01000241">
    <property type="protein sequence ID" value="KAF0311391.1"/>
    <property type="molecule type" value="Genomic_DNA"/>
</dbReference>
<gene>
    <name evidence="22" type="primary">Gabra1</name>
    <name evidence="22" type="ORF">FJT64_017788</name>
</gene>
<keyword evidence="10 22" id="KW-0675">Receptor</keyword>
<keyword evidence="3 18" id="KW-0812">Transmembrane</keyword>
<evidence type="ECO:0000256" key="7">
    <source>
        <dbReference type="ARBA" id="ARBA00023065"/>
    </source>
</evidence>
<dbReference type="GO" id="GO:0099095">
    <property type="term" value="F:ligand-gated monoatomic anion channel activity"/>
    <property type="evidence" value="ECO:0007669"/>
    <property type="project" value="UniProtKB-ARBA"/>
</dbReference>
<keyword evidence="7 18" id="KW-0406">Ion transport</keyword>
<evidence type="ECO:0000256" key="2">
    <source>
        <dbReference type="ARBA" id="ARBA00022475"/>
    </source>
</evidence>
<keyword evidence="5 18" id="KW-1133">Transmembrane helix</keyword>
<dbReference type="GO" id="GO:0005230">
    <property type="term" value="F:extracellular ligand-gated monoatomic ion channel activity"/>
    <property type="evidence" value="ECO:0007669"/>
    <property type="project" value="InterPro"/>
</dbReference>
<dbReference type="PRINTS" id="PR01079">
    <property type="entry name" value="GABAARALPHA"/>
</dbReference>
<dbReference type="InterPro" id="IPR036719">
    <property type="entry name" value="Neuro-gated_channel_TM_sf"/>
</dbReference>
<comment type="similarity">
    <text evidence="18">Belongs to the ligand-gated ion channel (TC 1.A.9) family.</text>
</comment>
<evidence type="ECO:0000256" key="12">
    <source>
        <dbReference type="ARBA" id="ARBA00023180"/>
    </source>
</evidence>
<dbReference type="Gene3D" id="1.20.58.390">
    <property type="entry name" value="Neurotransmitter-gated ion-channel transmembrane domain"/>
    <property type="match status" value="2"/>
</dbReference>
<name>A0A6A4XAJ5_AMPAM</name>
<keyword evidence="6" id="KW-0770">Synapse</keyword>
<dbReference type="InterPro" id="IPR006202">
    <property type="entry name" value="Neur_chan_lig-bd"/>
</dbReference>
<evidence type="ECO:0000256" key="13">
    <source>
        <dbReference type="ARBA" id="ARBA00023214"/>
    </source>
</evidence>
<evidence type="ECO:0000256" key="18">
    <source>
        <dbReference type="RuleBase" id="RU000687"/>
    </source>
</evidence>
<keyword evidence="8 18" id="KW-0472">Membrane</keyword>
<evidence type="ECO:0000313" key="23">
    <source>
        <dbReference type="Proteomes" id="UP000440578"/>
    </source>
</evidence>
<keyword evidence="9" id="KW-1015">Disulfide bond</keyword>
<dbReference type="SUPFAM" id="SSF63712">
    <property type="entry name" value="Nicotinic receptor ligand binding domain-like"/>
    <property type="match status" value="1"/>
</dbReference>
<comment type="subcellular location">
    <subcellularLocation>
        <location evidence="17">Postsynaptic cell membrane</location>
        <topology evidence="17">Multi-pass membrane protein</topology>
    </subcellularLocation>
</comment>
<keyword evidence="12" id="KW-0325">Glycoprotein</keyword>
<keyword evidence="14" id="KW-0628">Postsynaptic cell membrane</keyword>
<feature type="domain" description="Neurotransmitter-gated ion-channel transmembrane" evidence="21">
    <location>
        <begin position="169"/>
        <end position="391"/>
    </location>
</feature>
<dbReference type="GO" id="GO:0045211">
    <property type="term" value="C:postsynaptic membrane"/>
    <property type="evidence" value="ECO:0007669"/>
    <property type="project" value="UniProtKB-SubCell"/>
</dbReference>
<evidence type="ECO:0000259" key="21">
    <source>
        <dbReference type="Pfam" id="PF02932"/>
    </source>
</evidence>